<keyword evidence="4 9" id="KW-0812">Transmembrane</keyword>
<feature type="transmembrane region" description="Helical" evidence="10">
    <location>
        <begin position="230"/>
        <end position="253"/>
    </location>
</feature>
<evidence type="ECO:0000256" key="2">
    <source>
        <dbReference type="ARBA" id="ARBA00022448"/>
    </source>
</evidence>
<proteinExistence type="inferred from homology"/>
<evidence type="ECO:0000256" key="10">
    <source>
        <dbReference type="SAM" id="Phobius"/>
    </source>
</evidence>
<evidence type="ECO:0000256" key="1">
    <source>
        <dbReference type="ARBA" id="ARBA00004651"/>
    </source>
</evidence>
<dbReference type="PANTHER" id="PTHR12428:SF65">
    <property type="entry name" value="CYTOCHROME C OXIDASE ASSEMBLY PROTEIN COX18, MITOCHONDRIAL"/>
    <property type="match status" value="1"/>
</dbReference>
<protein>
    <submittedName>
        <fullName evidence="12">Inner membrane protein translocase component YidC</fullName>
    </submittedName>
</protein>
<dbReference type="GO" id="GO:0005886">
    <property type="term" value="C:plasma membrane"/>
    <property type="evidence" value="ECO:0007669"/>
    <property type="project" value="UniProtKB-SubCell"/>
</dbReference>
<evidence type="ECO:0000256" key="9">
    <source>
        <dbReference type="RuleBase" id="RU003945"/>
    </source>
</evidence>
<feature type="transmembrane region" description="Helical" evidence="10">
    <location>
        <begin position="177"/>
        <end position="198"/>
    </location>
</feature>
<keyword evidence="8" id="KW-0143">Chaperone</keyword>
<comment type="subcellular location">
    <subcellularLocation>
        <location evidence="1">Cell membrane</location>
        <topology evidence="1">Multi-pass membrane protein</topology>
    </subcellularLocation>
    <subcellularLocation>
        <location evidence="9">Membrane</location>
        <topology evidence="9">Multi-pass membrane protein</topology>
    </subcellularLocation>
</comment>
<dbReference type="NCBIfam" id="NF002570">
    <property type="entry name" value="PRK02201.1-5"/>
    <property type="match status" value="1"/>
</dbReference>
<dbReference type="InterPro" id="IPR028055">
    <property type="entry name" value="YidC/Oxa/ALB_C"/>
</dbReference>
<dbReference type="GO" id="GO:0051205">
    <property type="term" value="P:protein insertion into membrane"/>
    <property type="evidence" value="ECO:0007669"/>
    <property type="project" value="TreeGrafter"/>
</dbReference>
<dbReference type="CDD" id="cd20070">
    <property type="entry name" value="5TM_YidC_Alb3"/>
    <property type="match status" value="1"/>
</dbReference>
<keyword evidence="3" id="KW-1003">Cell membrane</keyword>
<evidence type="ECO:0000256" key="4">
    <source>
        <dbReference type="ARBA" id="ARBA00022692"/>
    </source>
</evidence>
<keyword evidence="6 10" id="KW-1133">Transmembrane helix</keyword>
<evidence type="ECO:0000313" key="13">
    <source>
        <dbReference type="Proteomes" id="UP000094378"/>
    </source>
</evidence>
<gene>
    <name evidence="12" type="primary">yidC</name>
    <name evidence="12" type="ORF">SHELI_v1c11570</name>
</gene>
<keyword evidence="2" id="KW-0813">Transport</keyword>
<reference evidence="12 13" key="1">
    <citation type="submission" date="2016-08" db="EMBL/GenBank/DDBJ databases">
        <title>Complete genome sequence of Spiroplasma helicoides TABS-2 (DSM 22551).</title>
        <authorList>
            <person name="Shen W.-Y."/>
            <person name="Lo W.-S."/>
            <person name="Lai Y.-C."/>
            <person name="Kuo C.-H."/>
        </authorList>
    </citation>
    <scope>NUCLEOTIDE SEQUENCE [LARGE SCALE GENOMIC DNA]</scope>
    <source>
        <strain evidence="12 13">TABS-2</strain>
    </source>
</reference>
<dbReference type="STRING" id="216938.SHELI_v1c11570"/>
<name>A0A1B3SME5_9MOLU</name>
<feature type="domain" description="Membrane insertase YidC/Oxa/ALB C-terminal" evidence="11">
    <location>
        <begin position="113"/>
        <end position="314"/>
    </location>
</feature>
<dbReference type="NCBIfam" id="TIGR03592">
    <property type="entry name" value="yidC_oxa1_cterm"/>
    <property type="match status" value="1"/>
</dbReference>
<dbReference type="EMBL" id="CP017015">
    <property type="protein sequence ID" value="AOG61104.1"/>
    <property type="molecule type" value="Genomic_DNA"/>
</dbReference>
<comment type="similarity">
    <text evidence="9">Belongs to the OXA1/ALB3/YidC family.</text>
</comment>
<sequence length="348" mass="39603">MYQPSYTINKVTDMAGNGVYAPGVTFELIILSLNDFGSKTHWFDDSTGVLKEYQLKSISNWAEAFTETSSPYYGFFVYPLAYLLTAFIRGFSGTTEGLLDPSKPNYGVSAIGAILFTSIIVRAITLMFTLKTQMNQEKMTSLQGKQAEIQSKYKGSKDPQTKQKQQMELMALYRKEGISPMSSIATSFLSMPFLFAMFSVVRSAHALKVATVGQITLVEQPWEQIKEGNWIYATLIAVYLPMQILSMFLPMFLRSTKDKKAIKSEQQKKARRRQIIMQVVFIVVFIFVVSTVASGVAIYWIFSSTFQISQTLVFHYMRETKGKRISKKREKIREKKLKIAEKHQNAKT</sequence>
<evidence type="ECO:0000256" key="8">
    <source>
        <dbReference type="ARBA" id="ARBA00023186"/>
    </source>
</evidence>
<dbReference type="GO" id="GO:0015031">
    <property type="term" value="P:protein transport"/>
    <property type="evidence" value="ECO:0007669"/>
    <property type="project" value="UniProtKB-KW"/>
</dbReference>
<keyword evidence="13" id="KW-1185">Reference proteome</keyword>
<keyword evidence="5" id="KW-0653">Protein transport</keyword>
<accession>A0A1B3SME5</accession>
<feature type="transmembrane region" description="Helical" evidence="10">
    <location>
        <begin position="72"/>
        <end position="91"/>
    </location>
</feature>
<dbReference type="PANTHER" id="PTHR12428">
    <property type="entry name" value="OXA1"/>
    <property type="match status" value="1"/>
</dbReference>
<dbReference type="Proteomes" id="UP000094378">
    <property type="component" value="Chromosome"/>
</dbReference>
<dbReference type="InterPro" id="IPR001708">
    <property type="entry name" value="YidC/ALB3/OXA1/COX18"/>
</dbReference>
<dbReference type="GO" id="GO:0032977">
    <property type="term" value="F:membrane insertase activity"/>
    <property type="evidence" value="ECO:0007669"/>
    <property type="project" value="InterPro"/>
</dbReference>
<dbReference type="Pfam" id="PF02096">
    <property type="entry name" value="60KD_IMP"/>
    <property type="match status" value="1"/>
</dbReference>
<evidence type="ECO:0000256" key="7">
    <source>
        <dbReference type="ARBA" id="ARBA00023136"/>
    </source>
</evidence>
<feature type="transmembrane region" description="Helical" evidence="10">
    <location>
        <begin position="274"/>
        <end position="292"/>
    </location>
</feature>
<evidence type="ECO:0000313" key="12">
    <source>
        <dbReference type="EMBL" id="AOG61104.1"/>
    </source>
</evidence>
<dbReference type="KEGG" id="shj:SHELI_v1c11570"/>
<evidence type="ECO:0000256" key="5">
    <source>
        <dbReference type="ARBA" id="ARBA00022927"/>
    </source>
</evidence>
<evidence type="ECO:0000256" key="6">
    <source>
        <dbReference type="ARBA" id="ARBA00022989"/>
    </source>
</evidence>
<dbReference type="InterPro" id="IPR047196">
    <property type="entry name" value="YidC_ALB_C"/>
</dbReference>
<feature type="transmembrane region" description="Helical" evidence="10">
    <location>
        <begin position="111"/>
        <end position="130"/>
    </location>
</feature>
<dbReference type="AlphaFoldDB" id="A0A1B3SME5"/>
<evidence type="ECO:0000259" key="11">
    <source>
        <dbReference type="Pfam" id="PF02096"/>
    </source>
</evidence>
<keyword evidence="7 10" id="KW-0472">Membrane</keyword>
<evidence type="ECO:0000256" key="3">
    <source>
        <dbReference type="ARBA" id="ARBA00022475"/>
    </source>
</evidence>
<organism evidence="12 13">
    <name type="scientific">Spiroplasma helicoides</name>
    <dbReference type="NCBI Taxonomy" id="216938"/>
    <lineage>
        <taxon>Bacteria</taxon>
        <taxon>Bacillati</taxon>
        <taxon>Mycoplasmatota</taxon>
        <taxon>Mollicutes</taxon>
        <taxon>Entomoplasmatales</taxon>
        <taxon>Spiroplasmataceae</taxon>
        <taxon>Spiroplasma</taxon>
    </lineage>
</organism>